<gene>
    <name evidence="1" type="ORF">GARC_1405</name>
</gene>
<evidence type="ECO:0000313" key="1">
    <source>
        <dbReference type="EMBL" id="GAC18380.1"/>
    </source>
</evidence>
<proteinExistence type="predicted"/>
<evidence type="ECO:0000313" key="2">
    <source>
        <dbReference type="Proteomes" id="UP000006327"/>
    </source>
</evidence>
<keyword evidence="2" id="KW-1185">Reference proteome</keyword>
<reference evidence="1 2" key="1">
    <citation type="journal article" date="2017" name="Antonie Van Leeuwenhoek">
        <title>Rhizobium rhizosphaerae sp. nov., a novel species isolated from rice rhizosphere.</title>
        <authorList>
            <person name="Zhao J.J."/>
            <person name="Zhang J."/>
            <person name="Zhang R.J."/>
            <person name="Zhang C.W."/>
            <person name="Yin H.Q."/>
            <person name="Zhang X.X."/>
        </authorList>
    </citation>
    <scope>NUCLEOTIDE SEQUENCE [LARGE SCALE GENOMIC DNA]</scope>
    <source>
        <strain evidence="1 2">BSs20135</strain>
    </source>
</reference>
<dbReference type="OrthoDB" id="9805830at2"/>
<dbReference type="InterPro" id="IPR019239">
    <property type="entry name" value="VapB_antitoxin"/>
</dbReference>
<dbReference type="Pfam" id="PF09957">
    <property type="entry name" value="VapB_antitoxin"/>
    <property type="match status" value="1"/>
</dbReference>
<protein>
    <recommendedName>
        <fullName evidence="3">Transcription regulator of the Arc/MetJ class</fullName>
    </recommendedName>
</protein>
<accession>K6Z4P3</accession>
<dbReference type="eggNOG" id="COG5450">
    <property type="taxonomic scope" value="Bacteria"/>
</dbReference>
<dbReference type="EMBL" id="BAEO01000017">
    <property type="protein sequence ID" value="GAC18380.1"/>
    <property type="molecule type" value="Genomic_DNA"/>
</dbReference>
<organism evidence="1 2">
    <name type="scientific">Paraglaciecola arctica BSs20135</name>
    <dbReference type="NCBI Taxonomy" id="493475"/>
    <lineage>
        <taxon>Bacteria</taxon>
        <taxon>Pseudomonadati</taxon>
        <taxon>Pseudomonadota</taxon>
        <taxon>Gammaproteobacteria</taxon>
        <taxon>Alteromonadales</taxon>
        <taxon>Alteromonadaceae</taxon>
        <taxon>Paraglaciecola</taxon>
    </lineage>
</organism>
<dbReference type="RefSeq" id="WP_007618174.1">
    <property type="nucleotide sequence ID" value="NZ_BAEO01000017.1"/>
</dbReference>
<dbReference type="AlphaFoldDB" id="K6Z4P3"/>
<name>K6Z4P3_9ALTE</name>
<evidence type="ECO:0008006" key="3">
    <source>
        <dbReference type="Google" id="ProtNLM"/>
    </source>
</evidence>
<sequence>MRTNIVIDDKLMADALSASGLQTKKEAVEEGLKALIRLRKQASIRSLRGKLNWEGDLNDMRVTE</sequence>
<comment type="caution">
    <text evidence="1">The sequence shown here is derived from an EMBL/GenBank/DDBJ whole genome shotgun (WGS) entry which is preliminary data.</text>
</comment>
<dbReference type="STRING" id="493475.GARC_1405"/>
<dbReference type="Proteomes" id="UP000006327">
    <property type="component" value="Unassembled WGS sequence"/>
</dbReference>